<dbReference type="Proteomes" id="UP001642483">
    <property type="component" value="Unassembled WGS sequence"/>
</dbReference>
<evidence type="ECO:0000256" key="5">
    <source>
        <dbReference type="ARBA" id="ARBA00022989"/>
    </source>
</evidence>
<dbReference type="Pfam" id="PF00001">
    <property type="entry name" value="7tm_1"/>
    <property type="match status" value="1"/>
</dbReference>
<keyword evidence="4" id="KW-0677">Repeat</keyword>
<reference evidence="9 10" key="1">
    <citation type="submission" date="2024-02" db="EMBL/GenBank/DDBJ databases">
        <authorList>
            <person name="Daric V."/>
            <person name="Darras S."/>
        </authorList>
    </citation>
    <scope>NUCLEOTIDE SEQUENCE [LARGE SCALE GENOMIC DNA]</scope>
</reference>
<dbReference type="SUPFAM" id="SSF81321">
    <property type="entry name" value="Family A G protein-coupled receptor-like"/>
    <property type="match status" value="1"/>
</dbReference>
<protein>
    <recommendedName>
        <fullName evidence="8">G-protein coupled receptors family 1 profile domain-containing protein</fullName>
    </recommendedName>
</protein>
<sequence length="200" mass="22739">MNEQPLFSNWYKLEQLLSENFPEQALKVKGYVGYYSSSGLCISKFYKSQGEDGNVNPVTSAIILFNFIAMMYIMGAYVAIYKHAKAPGPQRNITDKKLKQLRKIQRKIAMLIATDMCCWLPICIMTFISMSGVSLPSTAYAESAIILLPINSSLDPIIYANWEECCTNSLQESCHRLSPTSSSLWKQVPFFRNYSQRNQN</sequence>
<evidence type="ECO:0000259" key="8">
    <source>
        <dbReference type="PROSITE" id="PS50262"/>
    </source>
</evidence>
<evidence type="ECO:0000313" key="9">
    <source>
        <dbReference type="EMBL" id="CAK8676610.1"/>
    </source>
</evidence>
<dbReference type="PANTHER" id="PTHR24372">
    <property type="entry name" value="GLYCOPROTEIN HORMONE RECEPTOR"/>
    <property type="match status" value="1"/>
</dbReference>
<dbReference type="PANTHER" id="PTHR24372:SF77">
    <property type="entry name" value="G-PROTEIN COUPLED RECEPTORS FAMILY 1 PROFILE DOMAIN-CONTAINING PROTEIN"/>
    <property type="match status" value="1"/>
</dbReference>
<evidence type="ECO:0000313" key="10">
    <source>
        <dbReference type="Proteomes" id="UP001642483"/>
    </source>
</evidence>
<evidence type="ECO:0000256" key="2">
    <source>
        <dbReference type="ARBA" id="ARBA00022614"/>
    </source>
</evidence>
<dbReference type="PROSITE" id="PS50262">
    <property type="entry name" value="G_PROTEIN_RECEP_F1_2"/>
    <property type="match status" value="1"/>
</dbReference>
<evidence type="ECO:0000256" key="3">
    <source>
        <dbReference type="ARBA" id="ARBA00022692"/>
    </source>
</evidence>
<dbReference type="Gene3D" id="1.20.1070.10">
    <property type="entry name" value="Rhodopsin 7-helix transmembrane proteins"/>
    <property type="match status" value="1"/>
</dbReference>
<feature type="domain" description="G-protein coupled receptors family 1 profile" evidence="8">
    <location>
        <begin position="41"/>
        <end position="159"/>
    </location>
</feature>
<evidence type="ECO:0000256" key="4">
    <source>
        <dbReference type="ARBA" id="ARBA00022737"/>
    </source>
</evidence>
<evidence type="ECO:0000256" key="6">
    <source>
        <dbReference type="ARBA" id="ARBA00023136"/>
    </source>
</evidence>
<dbReference type="InterPro" id="IPR000276">
    <property type="entry name" value="GPCR_Rhodpsn"/>
</dbReference>
<comment type="caution">
    <text evidence="9">The sequence shown here is derived from an EMBL/GenBank/DDBJ whole genome shotgun (WGS) entry which is preliminary data.</text>
</comment>
<organism evidence="9 10">
    <name type="scientific">Clavelina lepadiformis</name>
    <name type="common">Light-bulb sea squirt</name>
    <name type="synonym">Ascidia lepadiformis</name>
    <dbReference type="NCBI Taxonomy" id="159417"/>
    <lineage>
        <taxon>Eukaryota</taxon>
        <taxon>Metazoa</taxon>
        <taxon>Chordata</taxon>
        <taxon>Tunicata</taxon>
        <taxon>Ascidiacea</taxon>
        <taxon>Aplousobranchia</taxon>
        <taxon>Clavelinidae</taxon>
        <taxon>Clavelina</taxon>
    </lineage>
</organism>
<keyword evidence="10" id="KW-1185">Reference proteome</keyword>
<keyword evidence="5 7" id="KW-1133">Transmembrane helix</keyword>
<dbReference type="EMBL" id="CAWYQH010000035">
    <property type="protein sequence ID" value="CAK8676610.1"/>
    <property type="molecule type" value="Genomic_DNA"/>
</dbReference>
<accession>A0ABP0FAC4</accession>
<name>A0ABP0FAC4_CLALP</name>
<gene>
    <name evidence="9" type="ORF">CVLEPA_LOCUS6063</name>
</gene>
<feature type="transmembrane region" description="Helical" evidence="7">
    <location>
        <begin position="108"/>
        <end position="128"/>
    </location>
</feature>
<evidence type="ECO:0000256" key="1">
    <source>
        <dbReference type="ARBA" id="ARBA00004370"/>
    </source>
</evidence>
<comment type="subcellular location">
    <subcellularLocation>
        <location evidence="1">Membrane</location>
    </subcellularLocation>
</comment>
<evidence type="ECO:0000256" key="7">
    <source>
        <dbReference type="SAM" id="Phobius"/>
    </source>
</evidence>
<keyword evidence="3 7" id="KW-0812">Transmembrane</keyword>
<keyword evidence="2" id="KW-0433">Leucine-rich repeat</keyword>
<proteinExistence type="predicted"/>
<feature type="transmembrane region" description="Helical" evidence="7">
    <location>
        <begin position="61"/>
        <end position="81"/>
    </location>
</feature>
<dbReference type="InterPro" id="IPR017452">
    <property type="entry name" value="GPCR_Rhodpsn_7TM"/>
</dbReference>
<keyword evidence="6 7" id="KW-0472">Membrane</keyword>